<name>A0A2G4SYE3_RHIZD</name>
<organism evidence="1 2">
    <name type="scientific">Rhizopus microsporus ATCC 52813</name>
    <dbReference type="NCBI Taxonomy" id="1340429"/>
    <lineage>
        <taxon>Eukaryota</taxon>
        <taxon>Fungi</taxon>
        <taxon>Fungi incertae sedis</taxon>
        <taxon>Mucoromycota</taxon>
        <taxon>Mucoromycotina</taxon>
        <taxon>Mucoromycetes</taxon>
        <taxon>Mucorales</taxon>
        <taxon>Mucorineae</taxon>
        <taxon>Rhizopodaceae</taxon>
        <taxon>Rhizopus</taxon>
    </lineage>
</organism>
<keyword evidence="2" id="KW-1185">Reference proteome</keyword>
<evidence type="ECO:0000313" key="1">
    <source>
        <dbReference type="EMBL" id="PHZ13818.1"/>
    </source>
</evidence>
<dbReference type="RefSeq" id="XP_023467526.1">
    <property type="nucleotide sequence ID" value="XM_023608650.1"/>
</dbReference>
<dbReference type="AlphaFoldDB" id="A0A2G4SYE3"/>
<reference evidence="1 2" key="1">
    <citation type="journal article" date="2016" name="Proc. Natl. Acad. Sci. U.S.A.">
        <title>Lipid metabolic changes in an early divergent fungus govern the establishment of a mutualistic symbiosis with endobacteria.</title>
        <authorList>
            <person name="Lastovetsky O.A."/>
            <person name="Gaspar M.L."/>
            <person name="Mondo S.J."/>
            <person name="LaButti K.M."/>
            <person name="Sandor L."/>
            <person name="Grigoriev I.V."/>
            <person name="Henry S.A."/>
            <person name="Pawlowska T.E."/>
        </authorList>
    </citation>
    <scope>NUCLEOTIDE SEQUENCE [LARGE SCALE GENOMIC DNA]</scope>
    <source>
        <strain evidence="1 2">ATCC 52813</strain>
    </source>
</reference>
<sequence>MFKVRRSVFRVSSLCQTFAVRSNCTAPVTVYDSSFNHYLLRMPKALPLRIQNDIKSAIAAGRESSDIAQELGITYATVNKYANKFFPNREKSKGGRCGIWTNKWHTNKLLHINNNEVIQLESR</sequence>
<gene>
    <name evidence="1" type="ORF">RHIMIDRAFT_236866</name>
</gene>
<evidence type="ECO:0000313" key="2">
    <source>
        <dbReference type="Proteomes" id="UP000242254"/>
    </source>
</evidence>
<dbReference type="Proteomes" id="UP000242254">
    <property type="component" value="Unassembled WGS sequence"/>
</dbReference>
<dbReference type="EMBL" id="KZ303847">
    <property type="protein sequence ID" value="PHZ13818.1"/>
    <property type="molecule type" value="Genomic_DNA"/>
</dbReference>
<protein>
    <submittedName>
        <fullName evidence="1">Uncharacterized protein</fullName>
    </submittedName>
</protein>
<proteinExistence type="predicted"/>
<accession>A0A2G4SYE3</accession>
<dbReference type="GeneID" id="35439640"/>